<keyword evidence="3" id="KW-1185">Reference proteome</keyword>
<comment type="caution">
    <text evidence="2">The sequence shown here is derived from an EMBL/GenBank/DDBJ whole genome shotgun (WGS) entry which is preliminary data.</text>
</comment>
<dbReference type="AlphaFoldDB" id="A0AAV9XXZ3"/>
<dbReference type="InterPro" id="IPR020845">
    <property type="entry name" value="AMP-binding_CS"/>
</dbReference>
<reference evidence="2 3" key="1">
    <citation type="submission" date="2023-10" db="EMBL/GenBank/DDBJ databases">
        <title>Comparative genomics analysis reveals potential genetic determinants of host preference in Cryptosporidium xiaoi.</title>
        <authorList>
            <person name="Xiao L."/>
            <person name="Li J."/>
        </authorList>
    </citation>
    <scope>NUCLEOTIDE SEQUENCE [LARGE SCALE GENOMIC DNA]</scope>
    <source>
        <strain evidence="2 3">52996</strain>
    </source>
</reference>
<dbReference type="Proteomes" id="UP001311799">
    <property type="component" value="Unassembled WGS sequence"/>
</dbReference>
<evidence type="ECO:0000313" key="3">
    <source>
        <dbReference type="Proteomes" id="UP001311799"/>
    </source>
</evidence>
<name>A0AAV9XXZ3_9CRYT</name>
<protein>
    <submittedName>
        <fullName evidence="2">Acyl-synthetase</fullName>
    </submittedName>
</protein>
<dbReference type="SUPFAM" id="SSF56801">
    <property type="entry name" value="Acetyl-CoA synthetase-like"/>
    <property type="match status" value="1"/>
</dbReference>
<dbReference type="InterPro" id="IPR000873">
    <property type="entry name" value="AMP-dep_synth/lig_dom"/>
</dbReference>
<dbReference type="PROSITE" id="PS00455">
    <property type="entry name" value="AMP_BINDING"/>
    <property type="match status" value="1"/>
</dbReference>
<dbReference type="Pfam" id="PF00501">
    <property type="entry name" value="AMP-binding"/>
    <property type="match status" value="1"/>
</dbReference>
<dbReference type="GO" id="GO:0016405">
    <property type="term" value="F:CoA-ligase activity"/>
    <property type="evidence" value="ECO:0007669"/>
    <property type="project" value="TreeGrafter"/>
</dbReference>
<proteinExistence type="predicted"/>
<evidence type="ECO:0000313" key="2">
    <source>
        <dbReference type="EMBL" id="KAK6589179.1"/>
    </source>
</evidence>
<sequence>MDLLQESVQSLSLIDNIIPSKVNTKYRSVSNKDINIEYWIKINGQMQKIVIKNEELKLLYNIISNRVEGFVDLLTKNDGNKVDKIYIGGLWDGNKIEDIIIRELCYIKTNFILVFLNYINDTPETTCFKLFNSNCNLLIYDRNINIDYIEKVNSILFKEYKTKIFALPSDELISESDVFNLIRENYGGTYLRNYFNTKVGTESVKSGYLKGNYKENIQYSYSKENNCFFSVGAELGKDHPVGISDSVMEERRNNYFDDDGINRSELIRGIIYTTGTTGIPKGVRLSYKNFETTIKSIDMLCTNGNNKKVIFVITNPLHHINSTCFVDYCFRNSIEMVIFHRYSRDFWSVLDKIINERVINYNDNFSIIVPLVPKHIEYFTSTLKTEYYEDKNELLKSLSHPSIYYFFGSSTVSYDFFKNFKDLFNGKIPRVRFGSTETCLQVCGTDLYLTDELVEIGFRKGIKDEGKGSTDHKNNGYFIGRSINPYSEVFIVKSIEPVSEDFLIPCKEYELGYIICRGDNIMKGYTHKEEVLVNSESLNVTKYVKDNKLDKRVYVCDNHPWYIGLGDQGFWVRGEDCLKNNNEMSIYKTTCKECACCNNDIVIDNKWIYWVSRSKYIIKIGGVKYSSEEINKRLRKEIVSFYDISSPDNFKTVVMGFEDKKNISEDDKIIFFYEKFDGITVEGLRKDFEKMKIPKSYLPYKIIKAEIKKNSKGNVDFEKMRELIINLPN</sequence>
<organism evidence="2 3">
    <name type="scientific">Cryptosporidium xiaoi</name>
    <dbReference type="NCBI Taxonomy" id="659607"/>
    <lineage>
        <taxon>Eukaryota</taxon>
        <taxon>Sar</taxon>
        <taxon>Alveolata</taxon>
        <taxon>Apicomplexa</taxon>
        <taxon>Conoidasida</taxon>
        <taxon>Coccidia</taxon>
        <taxon>Eucoccidiorida</taxon>
        <taxon>Eimeriorina</taxon>
        <taxon>Cryptosporidiidae</taxon>
        <taxon>Cryptosporidium</taxon>
    </lineage>
</organism>
<dbReference type="InterPro" id="IPR042099">
    <property type="entry name" value="ANL_N_sf"/>
</dbReference>
<accession>A0AAV9XXZ3</accession>
<gene>
    <name evidence="2" type="ORF">RS030_213391</name>
</gene>
<dbReference type="EMBL" id="JAWDEY010000013">
    <property type="protein sequence ID" value="KAK6589179.1"/>
    <property type="molecule type" value="Genomic_DNA"/>
</dbReference>
<evidence type="ECO:0000259" key="1">
    <source>
        <dbReference type="Pfam" id="PF00501"/>
    </source>
</evidence>
<dbReference type="Gene3D" id="3.40.50.12780">
    <property type="entry name" value="N-terminal domain of ligase-like"/>
    <property type="match status" value="1"/>
</dbReference>
<dbReference type="PANTHER" id="PTHR24096">
    <property type="entry name" value="LONG-CHAIN-FATTY-ACID--COA LIGASE"/>
    <property type="match status" value="1"/>
</dbReference>
<feature type="domain" description="AMP-dependent synthetase/ligase" evidence="1">
    <location>
        <begin position="265"/>
        <end position="525"/>
    </location>
</feature>